<protein>
    <submittedName>
        <fullName evidence="2">Uncharacterized protein</fullName>
    </submittedName>
</protein>
<dbReference type="EMBL" id="JBBKZU010000018">
    <property type="protein sequence ID" value="MEJ8815197.1"/>
    <property type="molecule type" value="Genomic_DNA"/>
</dbReference>
<name>A0ABU8VNG3_9BURK</name>
<proteinExistence type="predicted"/>
<sequence length="149" mass="15834">MKVIHDDEPATPPVAVEPVLLREPLVARAPEVPQAPVVPKAPVVPAANPDDFPFSAPWWVRYPLGALVMYGAWYCAFEWQSTQIPLAHWIFAGMLAIISLGLVRELFLGILVAVVVGLLLWAGGAAIAALPVSVAVIIGALIIAGAMKK</sequence>
<feature type="transmembrane region" description="Helical" evidence="1">
    <location>
        <begin position="128"/>
        <end position="147"/>
    </location>
</feature>
<accession>A0ABU8VNG3</accession>
<dbReference type="Proteomes" id="UP001365846">
    <property type="component" value="Unassembled WGS sequence"/>
</dbReference>
<comment type="caution">
    <text evidence="2">The sequence shown here is derived from an EMBL/GenBank/DDBJ whole genome shotgun (WGS) entry which is preliminary data.</text>
</comment>
<evidence type="ECO:0000313" key="2">
    <source>
        <dbReference type="EMBL" id="MEJ8815197.1"/>
    </source>
</evidence>
<reference evidence="2 3" key="1">
    <citation type="submission" date="2024-03" db="EMBL/GenBank/DDBJ databases">
        <title>Novel species of the genus Variovorax.</title>
        <authorList>
            <person name="Liu Q."/>
            <person name="Xin Y.-H."/>
        </authorList>
    </citation>
    <scope>NUCLEOTIDE SEQUENCE [LARGE SCALE GENOMIC DNA]</scope>
    <source>
        <strain evidence="2 3">KACC 18899</strain>
    </source>
</reference>
<gene>
    <name evidence="2" type="ORF">WKW77_29290</name>
</gene>
<keyword evidence="1" id="KW-0472">Membrane</keyword>
<keyword evidence="1" id="KW-1133">Transmembrane helix</keyword>
<evidence type="ECO:0000256" key="1">
    <source>
        <dbReference type="SAM" id="Phobius"/>
    </source>
</evidence>
<feature type="transmembrane region" description="Helical" evidence="1">
    <location>
        <begin position="89"/>
        <end position="122"/>
    </location>
</feature>
<keyword evidence="3" id="KW-1185">Reference proteome</keyword>
<dbReference type="RefSeq" id="WP_340360414.1">
    <property type="nucleotide sequence ID" value="NZ_JBBKZU010000018.1"/>
</dbReference>
<feature type="transmembrane region" description="Helical" evidence="1">
    <location>
        <begin position="58"/>
        <end position="77"/>
    </location>
</feature>
<evidence type="ECO:0000313" key="3">
    <source>
        <dbReference type="Proteomes" id="UP001365846"/>
    </source>
</evidence>
<keyword evidence="1" id="KW-0812">Transmembrane</keyword>
<organism evidence="2 3">
    <name type="scientific">Variovorax ureilyticus</name>
    <dbReference type="NCBI Taxonomy" id="1836198"/>
    <lineage>
        <taxon>Bacteria</taxon>
        <taxon>Pseudomonadati</taxon>
        <taxon>Pseudomonadota</taxon>
        <taxon>Betaproteobacteria</taxon>
        <taxon>Burkholderiales</taxon>
        <taxon>Comamonadaceae</taxon>
        <taxon>Variovorax</taxon>
    </lineage>
</organism>